<keyword evidence="2 9" id="KW-0812">Transmembrane</keyword>
<reference evidence="11 12" key="1">
    <citation type="submission" date="2024-11" db="EMBL/GenBank/DDBJ databases">
        <title>Chromosome-level genome assembly of the freshwater bivalve Anodonta woodiana.</title>
        <authorList>
            <person name="Chen X."/>
        </authorList>
    </citation>
    <scope>NUCLEOTIDE SEQUENCE [LARGE SCALE GENOMIC DNA]</scope>
    <source>
        <strain evidence="11">MN2024</strain>
        <tissue evidence="11">Gills</tissue>
    </source>
</reference>
<gene>
    <name evidence="11" type="ORF">ACJMK2_013153</name>
</gene>
<feature type="domain" description="Cadherin" evidence="10">
    <location>
        <begin position="10"/>
        <end position="104"/>
    </location>
</feature>
<dbReference type="Gene3D" id="2.60.40.60">
    <property type="entry name" value="Cadherins"/>
    <property type="match status" value="1"/>
</dbReference>
<feature type="transmembrane region" description="Helical" evidence="9">
    <location>
        <begin position="129"/>
        <end position="151"/>
    </location>
</feature>
<evidence type="ECO:0000256" key="6">
    <source>
        <dbReference type="ARBA" id="ARBA00022989"/>
    </source>
</evidence>
<evidence type="ECO:0000259" key="10">
    <source>
        <dbReference type="PROSITE" id="PS50268"/>
    </source>
</evidence>
<keyword evidence="4 8" id="KW-0106">Calcium</keyword>
<dbReference type="InterPro" id="IPR050971">
    <property type="entry name" value="Cadherin-domain_protein"/>
</dbReference>
<keyword evidence="3" id="KW-0677">Repeat</keyword>
<dbReference type="SUPFAM" id="SSF49313">
    <property type="entry name" value="Cadherin-like"/>
    <property type="match status" value="1"/>
</dbReference>
<accession>A0ABD3UWL4</accession>
<dbReference type="GO" id="GO:0007155">
    <property type="term" value="P:cell adhesion"/>
    <property type="evidence" value="ECO:0007669"/>
    <property type="project" value="UniProtKB-KW"/>
</dbReference>
<comment type="subcellular location">
    <subcellularLocation>
        <location evidence="1">Membrane</location>
    </subcellularLocation>
</comment>
<organism evidence="11 12">
    <name type="scientific">Sinanodonta woodiana</name>
    <name type="common">Chinese pond mussel</name>
    <name type="synonym">Anodonta woodiana</name>
    <dbReference type="NCBI Taxonomy" id="1069815"/>
    <lineage>
        <taxon>Eukaryota</taxon>
        <taxon>Metazoa</taxon>
        <taxon>Spiralia</taxon>
        <taxon>Lophotrochozoa</taxon>
        <taxon>Mollusca</taxon>
        <taxon>Bivalvia</taxon>
        <taxon>Autobranchia</taxon>
        <taxon>Heteroconchia</taxon>
        <taxon>Palaeoheterodonta</taxon>
        <taxon>Unionida</taxon>
        <taxon>Unionoidea</taxon>
        <taxon>Unionidae</taxon>
        <taxon>Unioninae</taxon>
        <taxon>Sinanodonta</taxon>
    </lineage>
</organism>
<keyword evidence="5" id="KW-0130">Cell adhesion</keyword>
<dbReference type="EMBL" id="JBJQND010000014">
    <property type="protein sequence ID" value="KAL3853854.1"/>
    <property type="molecule type" value="Genomic_DNA"/>
</dbReference>
<sequence length="164" mass="17416">NINDNTPIFVPASYTFFVTYGSATGTIIGKVSATDGDLGTYGTLYYSLDQSSLNTTYFGVTSPTGQLYLSSSINSIGIGGSVTFLAVATDGGGLSTYANVIVEVATTTTVTTTTTETRYKSFIEDGRNVAWLTLSVLTIVAVLAVVLWLACDINKRGFPRFKLE</sequence>
<dbReference type="GO" id="GO:0016020">
    <property type="term" value="C:membrane"/>
    <property type="evidence" value="ECO:0007669"/>
    <property type="project" value="UniProtKB-SubCell"/>
</dbReference>
<evidence type="ECO:0000256" key="7">
    <source>
        <dbReference type="ARBA" id="ARBA00023136"/>
    </source>
</evidence>
<evidence type="ECO:0000256" key="5">
    <source>
        <dbReference type="ARBA" id="ARBA00022889"/>
    </source>
</evidence>
<dbReference type="PANTHER" id="PTHR24025:SF23">
    <property type="entry name" value="NEURAL-CADHERIN"/>
    <property type="match status" value="1"/>
</dbReference>
<keyword evidence="6 9" id="KW-1133">Transmembrane helix</keyword>
<feature type="non-terminal residue" evidence="11">
    <location>
        <position position="164"/>
    </location>
</feature>
<name>A0ABD3UWL4_SINWO</name>
<dbReference type="PANTHER" id="PTHR24025">
    <property type="entry name" value="DESMOGLEIN FAMILY MEMBER"/>
    <property type="match status" value="1"/>
</dbReference>
<evidence type="ECO:0000256" key="4">
    <source>
        <dbReference type="ARBA" id="ARBA00022837"/>
    </source>
</evidence>
<evidence type="ECO:0000256" key="1">
    <source>
        <dbReference type="ARBA" id="ARBA00004370"/>
    </source>
</evidence>
<dbReference type="PROSITE" id="PS50268">
    <property type="entry name" value="CADHERIN_2"/>
    <property type="match status" value="1"/>
</dbReference>
<keyword evidence="7 9" id="KW-0472">Membrane</keyword>
<evidence type="ECO:0000256" key="8">
    <source>
        <dbReference type="PROSITE-ProRule" id="PRU00043"/>
    </source>
</evidence>
<evidence type="ECO:0000256" key="2">
    <source>
        <dbReference type="ARBA" id="ARBA00022692"/>
    </source>
</evidence>
<evidence type="ECO:0000313" key="11">
    <source>
        <dbReference type="EMBL" id="KAL3853854.1"/>
    </source>
</evidence>
<dbReference type="CDD" id="cd11304">
    <property type="entry name" value="Cadherin_repeat"/>
    <property type="match status" value="1"/>
</dbReference>
<evidence type="ECO:0000256" key="3">
    <source>
        <dbReference type="ARBA" id="ARBA00022737"/>
    </source>
</evidence>
<keyword evidence="12" id="KW-1185">Reference proteome</keyword>
<dbReference type="GO" id="GO:0005509">
    <property type="term" value="F:calcium ion binding"/>
    <property type="evidence" value="ECO:0007669"/>
    <property type="project" value="UniProtKB-UniRule"/>
</dbReference>
<protein>
    <recommendedName>
        <fullName evidence="10">Cadherin domain-containing protein</fullName>
    </recommendedName>
</protein>
<dbReference type="Proteomes" id="UP001634394">
    <property type="component" value="Unassembled WGS sequence"/>
</dbReference>
<comment type="caution">
    <text evidence="11">The sequence shown here is derived from an EMBL/GenBank/DDBJ whole genome shotgun (WGS) entry which is preliminary data.</text>
</comment>
<dbReference type="AlphaFoldDB" id="A0ABD3UWL4"/>
<feature type="non-terminal residue" evidence="11">
    <location>
        <position position="1"/>
    </location>
</feature>
<dbReference type="InterPro" id="IPR015919">
    <property type="entry name" value="Cadherin-like_sf"/>
</dbReference>
<evidence type="ECO:0000256" key="9">
    <source>
        <dbReference type="SAM" id="Phobius"/>
    </source>
</evidence>
<dbReference type="InterPro" id="IPR002126">
    <property type="entry name" value="Cadherin-like_dom"/>
</dbReference>
<proteinExistence type="predicted"/>
<evidence type="ECO:0000313" key="12">
    <source>
        <dbReference type="Proteomes" id="UP001634394"/>
    </source>
</evidence>